<keyword evidence="3" id="KW-0808">Transferase</keyword>
<feature type="transmembrane region" description="Helical" evidence="1">
    <location>
        <begin position="167"/>
        <end position="187"/>
    </location>
</feature>
<dbReference type="Pfam" id="PF01757">
    <property type="entry name" value="Acyl_transf_3"/>
    <property type="match status" value="1"/>
</dbReference>
<dbReference type="EMBL" id="DYUZ01000029">
    <property type="protein sequence ID" value="HJG37507.1"/>
    <property type="molecule type" value="Genomic_DNA"/>
</dbReference>
<gene>
    <name evidence="3" type="ORF">K8V70_06570</name>
</gene>
<keyword evidence="1" id="KW-0472">Membrane</keyword>
<proteinExistence type="predicted"/>
<dbReference type="PANTHER" id="PTHR37312:SF1">
    <property type="entry name" value="MEMBRANE-BOUND ACYLTRANSFERASE YKRP-RELATED"/>
    <property type="match status" value="1"/>
</dbReference>
<dbReference type="PANTHER" id="PTHR37312">
    <property type="entry name" value="MEMBRANE-BOUND ACYLTRANSFERASE YKRP-RELATED"/>
    <property type="match status" value="1"/>
</dbReference>
<sequence>MLEGVQGKHLYAFRFSLGGNMTPKRIGWIDAAKGIAIIAVVIYHTDIAPAILHSLMGSFQIPLFFFLAGYTFHARPVGETARRSAPQLLCPWVLLSLYASLANNLWEGDGSPLFLGSTVLRALMLNVSYSVTGIPIVGPAWFLLDLFCARLMLAFVLARLNHEGRLAINLLVFGILAGITSIALSIYCPVCLPLNLPAALMGFFFMSCGYAAHEGGCLTLEHRTVSVALRFAMALIVWAVCMGVSDMDLGYGYYRGLALAGPVGSLAAIGAISMFCMYIEREFPKLTRSLETCGRRSMTVYCIHSVEIVAPWYVLDSVATLPFGWVAVVVFRLALDVGLALAL</sequence>
<accession>A0A921IWU5</accession>
<evidence type="ECO:0000259" key="2">
    <source>
        <dbReference type="Pfam" id="PF01757"/>
    </source>
</evidence>
<feature type="transmembrane region" description="Helical" evidence="1">
    <location>
        <begin position="193"/>
        <end position="212"/>
    </location>
</feature>
<dbReference type="AlphaFoldDB" id="A0A921IWU5"/>
<evidence type="ECO:0000256" key="1">
    <source>
        <dbReference type="SAM" id="Phobius"/>
    </source>
</evidence>
<reference evidence="3" key="2">
    <citation type="submission" date="2021-09" db="EMBL/GenBank/DDBJ databases">
        <authorList>
            <person name="Gilroy R."/>
        </authorList>
    </citation>
    <scope>NUCLEOTIDE SEQUENCE</scope>
    <source>
        <strain evidence="3">ChiHjej13B12-9602</strain>
    </source>
</reference>
<dbReference type="InterPro" id="IPR052734">
    <property type="entry name" value="Nod_factor_acetyltransferase"/>
</dbReference>
<dbReference type="GO" id="GO:0016747">
    <property type="term" value="F:acyltransferase activity, transferring groups other than amino-acyl groups"/>
    <property type="evidence" value="ECO:0007669"/>
    <property type="project" value="InterPro"/>
</dbReference>
<feature type="transmembrane region" description="Helical" evidence="1">
    <location>
        <begin position="257"/>
        <end position="278"/>
    </location>
</feature>
<dbReference type="Proteomes" id="UP000753256">
    <property type="component" value="Unassembled WGS sequence"/>
</dbReference>
<feature type="domain" description="Acyltransferase 3" evidence="2">
    <location>
        <begin position="27"/>
        <end position="334"/>
    </location>
</feature>
<keyword evidence="1" id="KW-0812">Transmembrane</keyword>
<protein>
    <submittedName>
        <fullName evidence="3">Acyltransferase</fullName>
    </submittedName>
</protein>
<evidence type="ECO:0000313" key="4">
    <source>
        <dbReference type="Proteomes" id="UP000753256"/>
    </source>
</evidence>
<feature type="transmembrane region" description="Helical" evidence="1">
    <location>
        <begin position="224"/>
        <end position="245"/>
    </location>
</feature>
<feature type="transmembrane region" description="Helical" evidence="1">
    <location>
        <begin position="26"/>
        <end position="43"/>
    </location>
</feature>
<feature type="transmembrane region" description="Helical" evidence="1">
    <location>
        <begin position="140"/>
        <end position="160"/>
    </location>
</feature>
<name>A0A921IWU5_9ACTN</name>
<evidence type="ECO:0000313" key="3">
    <source>
        <dbReference type="EMBL" id="HJG37507.1"/>
    </source>
</evidence>
<organism evidence="3 4">
    <name type="scientific">Enorma phocaeensis</name>
    <dbReference type="NCBI Taxonomy" id="1871019"/>
    <lineage>
        <taxon>Bacteria</taxon>
        <taxon>Bacillati</taxon>
        <taxon>Actinomycetota</taxon>
        <taxon>Coriobacteriia</taxon>
        <taxon>Coriobacteriales</taxon>
        <taxon>Coriobacteriaceae</taxon>
        <taxon>Enorma</taxon>
    </lineage>
</organism>
<keyword evidence="3" id="KW-0012">Acyltransferase</keyword>
<dbReference type="RefSeq" id="WP_273190354.1">
    <property type="nucleotide sequence ID" value="NZ_DYUZ01000029.1"/>
</dbReference>
<keyword evidence="1" id="KW-1133">Transmembrane helix</keyword>
<dbReference type="InterPro" id="IPR002656">
    <property type="entry name" value="Acyl_transf_3_dom"/>
</dbReference>
<reference evidence="3" key="1">
    <citation type="journal article" date="2021" name="PeerJ">
        <title>Extensive microbial diversity within the chicken gut microbiome revealed by metagenomics and culture.</title>
        <authorList>
            <person name="Gilroy R."/>
            <person name="Ravi A."/>
            <person name="Getino M."/>
            <person name="Pursley I."/>
            <person name="Horton D.L."/>
            <person name="Alikhan N.F."/>
            <person name="Baker D."/>
            <person name="Gharbi K."/>
            <person name="Hall N."/>
            <person name="Watson M."/>
            <person name="Adriaenssens E.M."/>
            <person name="Foster-Nyarko E."/>
            <person name="Jarju S."/>
            <person name="Secka A."/>
            <person name="Antonio M."/>
            <person name="Oren A."/>
            <person name="Chaudhuri R.R."/>
            <person name="La Ragione R."/>
            <person name="Hildebrand F."/>
            <person name="Pallen M.J."/>
        </authorList>
    </citation>
    <scope>NUCLEOTIDE SEQUENCE</scope>
    <source>
        <strain evidence="3">ChiHjej13B12-9602</strain>
    </source>
</reference>
<comment type="caution">
    <text evidence="3">The sequence shown here is derived from an EMBL/GenBank/DDBJ whole genome shotgun (WGS) entry which is preliminary data.</text>
</comment>
<feature type="transmembrane region" description="Helical" evidence="1">
    <location>
        <begin position="50"/>
        <end position="72"/>
    </location>
</feature>